<dbReference type="AlphaFoldDB" id="A0A422LYN7"/>
<dbReference type="RefSeq" id="WP_011673930.1">
    <property type="nucleotide sequence ID" value="NZ_CP012187.1"/>
</dbReference>
<dbReference type="EMBL" id="LKFS01000099">
    <property type="protein sequence ID" value="RND79401.1"/>
    <property type="molecule type" value="Genomic_DNA"/>
</dbReference>
<dbReference type="Proteomes" id="UP000284716">
    <property type="component" value="Unassembled WGS sequence"/>
</dbReference>
<proteinExistence type="predicted"/>
<evidence type="ECO:0000313" key="2">
    <source>
        <dbReference type="Proteomes" id="UP000284716"/>
    </source>
</evidence>
<accession>A0A422LYN7</accession>
<comment type="caution">
    <text evidence="1">The sequence shown here is derived from an EMBL/GenBank/DDBJ whole genome shotgun (WGS) entry which is preliminary data.</text>
</comment>
<organism evidence="1 2">
    <name type="scientific">Lacticaseibacillus paracasei</name>
    <name type="common">Lactobacillus paracasei</name>
    <dbReference type="NCBI Taxonomy" id="1597"/>
    <lineage>
        <taxon>Bacteria</taxon>
        <taxon>Bacillati</taxon>
        <taxon>Bacillota</taxon>
        <taxon>Bacilli</taxon>
        <taxon>Lactobacillales</taxon>
        <taxon>Lactobacillaceae</taxon>
        <taxon>Lacticaseibacillus</taxon>
    </lineage>
</organism>
<evidence type="ECO:0000313" key="1">
    <source>
        <dbReference type="EMBL" id="RND79401.1"/>
    </source>
</evidence>
<name>A0A422LYN7_LACPA</name>
<protein>
    <submittedName>
        <fullName evidence="1">Bacteriocin class II with double-glycine leader peptide</fullName>
    </submittedName>
</protein>
<gene>
    <name evidence="1" type="ORF">FAM18157_02726</name>
</gene>
<sequence length="72" mass="6761">MKDVSVLNVTELAQVTGGGIGKCIAGTVGGGVMGALTGGGLGSKTKNLYVIGGLGILGGVGGAIYGASESCF</sequence>
<reference evidence="1 2" key="1">
    <citation type="journal article" date="2018" name="Front. Microbiol.">
        <title>Conversion of Methionine to Cysteine in Lactobacillus paracasei Depends on the Highly Mobile cysK-ctl-cysE Gene Cluster.</title>
        <authorList>
            <person name="Wuthrich D."/>
            <person name="Irmler S."/>
            <person name="Berthoud H."/>
            <person name="Guggenbuhl B."/>
            <person name="Eugster E."/>
            <person name="Bruggmann R."/>
        </authorList>
    </citation>
    <scope>NUCLEOTIDE SEQUENCE [LARGE SCALE GENOMIC DNA]</scope>
    <source>
        <strain evidence="1 2">FAM18157</strain>
    </source>
</reference>